<keyword evidence="2" id="KW-1185">Reference proteome</keyword>
<evidence type="ECO:0000313" key="1">
    <source>
        <dbReference type="EMBL" id="GIY64096.1"/>
    </source>
</evidence>
<evidence type="ECO:0000313" key="2">
    <source>
        <dbReference type="Proteomes" id="UP001054945"/>
    </source>
</evidence>
<comment type="caution">
    <text evidence="1">The sequence shown here is derived from an EMBL/GenBank/DDBJ whole genome shotgun (WGS) entry which is preliminary data.</text>
</comment>
<organism evidence="1 2">
    <name type="scientific">Caerostris extrusa</name>
    <name type="common">Bark spider</name>
    <name type="synonym">Caerostris bankana</name>
    <dbReference type="NCBI Taxonomy" id="172846"/>
    <lineage>
        <taxon>Eukaryota</taxon>
        <taxon>Metazoa</taxon>
        <taxon>Ecdysozoa</taxon>
        <taxon>Arthropoda</taxon>
        <taxon>Chelicerata</taxon>
        <taxon>Arachnida</taxon>
        <taxon>Araneae</taxon>
        <taxon>Araneomorphae</taxon>
        <taxon>Entelegynae</taxon>
        <taxon>Araneoidea</taxon>
        <taxon>Araneidae</taxon>
        <taxon>Caerostris</taxon>
    </lineage>
</organism>
<dbReference type="AlphaFoldDB" id="A0AAV4V2B2"/>
<sequence length="148" mass="17092">MHEQIFQHQPLYFHVCKALDKRKFWPSEMTGPGVAGLRDMKLVASTCCEGGRFPSISLFETVTDFIAFQNRKNDACRHLNLLEVEKESGSFSCFPLVSQLVRRRENTMRPRLFLFKSEKCTLCLFIISLQVEKNLLLISTSSLRVETE</sequence>
<gene>
    <name evidence="1" type="ORF">CEXT_201771</name>
</gene>
<dbReference type="EMBL" id="BPLR01013832">
    <property type="protein sequence ID" value="GIY64096.1"/>
    <property type="molecule type" value="Genomic_DNA"/>
</dbReference>
<name>A0AAV4V2B2_CAEEX</name>
<dbReference type="Proteomes" id="UP001054945">
    <property type="component" value="Unassembled WGS sequence"/>
</dbReference>
<accession>A0AAV4V2B2</accession>
<reference evidence="1 2" key="1">
    <citation type="submission" date="2021-06" db="EMBL/GenBank/DDBJ databases">
        <title>Caerostris extrusa draft genome.</title>
        <authorList>
            <person name="Kono N."/>
            <person name="Arakawa K."/>
        </authorList>
    </citation>
    <scope>NUCLEOTIDE SEQUENCE [LARGE SCALE GENOMIC DNA]</scope>
</reference>
<protein>
    <submittedName>
        <fullName evidence="1">Uncharacterized protein</fullName>
    </submittedName>
</protein>
<proteinExistence type="predicted"/>